<dbReference type="SMART" id="SM00387">
    <property type="entry name" value="HATPase_c"/>
    <property type="match status" value="1"/>
</dbReference>
<dbReference type="Gene3D" id="3.30.565.10">
    <property type="entry name" value="Histidine kinase-like ATPase, C-terminal domain"/>
    <property type="match status" value="1"/>
</dbReference>
<dbReference type="PRINTS" id="PR00344">
    <property type="entry name" value="BCTRLSENSOR"/>
</dbReference>
<dbReference type="InterPro" id="IPR036097">
    <property type="entry name" value="HisK_dim/P_sf"/>
</dbReference>
<keyword evidence="3 6" id="KW-0597">Phosphoprotein</keyword>
<dbReference type="EC" id="2.7.13.3" evidence="2"/>
<feature type="region of interest" description="Disordered" evidence="7">
    <location>
        <begin position="423"/>
        <end position="458"/>
    </location>
</feature>
<dbReference type="InterPro" id="IPR001789">
    <property type="entry name" value="Sig_transdc_resp-reg_receiver"/>
</dbReference>
<feature type="domain" description="Histidine kinase" evidence="8">
    <location>
        <begin position="750"/>
        <end position="1027"/>
    </location>
</feature>
<dbReference type="GO" id="GO:0009927">
    <property type="term" value="F:histidine phosphotransfer kinase activity"/>
    <property type="evidence" value="ECO:0007669"/>
    <property type="project" value="TreeGrafter"/>
</dbReference>
<feature type="region of interest" description="Disordered" evidence="7">
    <location>
        <begin position="1159"/>
        <end position="1205"/>
    </location>
</feature>
<feature type="compositionally biased region" description="Basic residues" evidence="7">
    <location>
        <begin position="440"/>
        <end position="457"/>
    </location>
</feature>
<feature type="compositionally biased region" description="Polar residues" evidence="7">
    <location>
        <begin position="479"/>
        <end position="510"/>
    </location>
</feature>
<comment type="catalytic activity">
    <reaction evidence="1">
        <text>ATP + protein L-histidine = ADP + protein N-phospho-L-histidine.</text>
        <dbReference type="EC" id="2.7.13.3"/>
    </reaction>
</comment>
<evidence type="ECO:0000256" key="6">
    <source>
        <dbReference type="PROSITE-ProRule" id="PRU00169"/>
    </source>
</evidence>
<keyword evidence="11" id="KW-1185">Reference proteome</keyword>
<proteinExistence type="predicted"/>
<dbReference type="SMART" id="SM00448">
    <property type="entry name" value="REC"/>
    <property type="match status" value="1"/>
</dbReference>
<feature type="region of interest" description="Disordered" evidence="7">
    <location>
        <begin position="128"/>
        <end position="148"/>
    </location>
</feature>
<accession>A0AAD3YD35</accession>
<dbReference type="Pfam" id="PF00072">
    <property type="entry name" value="Response_reg"/>
    <property type="match status" value="1"/>
</dbReference>
<dbReference type="CDD" id="cd00082">
    <property type="entry name" value="HisKA"/>
    <property type="match status" value="1"/>
</dbReference>
<feature type="region of interest" description="Disordered" evidence="7">
    <location>
        <begin position="1247"/>
        <end position="1309"/>
    </location>
</feature>
<dbReference type="SUPFAM" id="SSF52172">
    <property type="entry name" value="CheY-like"/>
    <property type="match status" value="1"/>
</dbReference>
<dbReference type="EMBL" id="BTCM01000004">
    <property type="protein sequence ID" value="GMK57489.1"/>
    <property type="molecule type" value="Genomic_DNA"/>
</dbReference>
<reference evidence="10" key="1">
    <citation type="journal article" date="2023" name="BMC Genomics">
        <title>Chromosome-level genome assemblies of Cutaneotrichosporon spp. (Trichosporonales, Basidiomycota) reveal imbalanced evolution between nucleotide sequences and chromosome synteny.</title>
        <authorList>
            <person name="Kobayashi Y."/>
            <person name="Kayamori A."/>
            <person name="Aoki K."/>
            <person name="Shiwa Y."/>
            <person name="Matsutani M."/>
            <person name="Fujita N."/>
            <person name="Sugita T."/>
            <person name="Iwasaki W."/>
            <person name="Tanaka N."/>
            <person name="Takashima M."/>
        </authorList>
    </citation>
    <scope>NUCLEOTIDE SEQUENCE</scope>
    <source>
        <strain evidence="10">HIS016</strain>
    </source>
</reference>
<name>A0AAD3YD35_9TREE</name>
<dbReference type="Pfam" id="PF02518">
    <property type="entry name" value="HATPase_c"/>
    <property type="match status" value="1"/>
</dbReference>
<dbReference type="Proteomes" id="UP001222932">
    <property type="component" value="Unassembled WGS sequence"/>
</dbReference>
<dbReference type="InterPro" id="IPR005467">
    <property type="entry name" value="His_kinase_dom"/>
</dbReference>
<dbReference type="CDD" id="cd17546">
    <property type="entry name" value="REC_hyHK_CKI1_RcsC-like"/>
    <property type="match status" value="1"/>
</dbReference>
<dbReference type="Gene3D" id="3.40.50.2300">
    <property type="match status" value="1"/>
</dbReference>
<dbReference type="InterPro" id="IPR011006">
    <property type="entry name" value="CheY-like_superfamily"/>
</dbReference>
<evidence type="ECO:0000256" key="2">
    <source>
        <dbReference type="ARBA" id="ARBA00012438"/>
    </source>
</evidence>
<evidence type="ECO:0000256" key="5">
    <source>
        <dbReference type="ARBA" id="ARBA00022777"/>
    </source>
</evidence>
<dbReference type="PANTHER" id="PTHR43047">
    <property type="entry name" value="TWO-COMPONENT HISTIDINE PROTEIN KINASE"/>
    <property type="match status" value="1"/>
</dbReference>
<feature type="region of interest" description="Disordered" evidence="7">
    <location>
        <begin position="1"/>
        <end position="34"/>
    </location>
</feature>
<feature type="compositionally biased region" description="Polar residues" evidence="7">
    <location>
        <begin position="19"/>
        <end position="29"/>
    </location>
</feature>
<dbReference type="InterPro" id="IPR003594">
    <property type="entry name" value="HATPase_dom"/>
</dbReference>
<evidence type="ECO:0000256" key="3">
    <source>
        <dbReference type="ARBA" id="ARBA00022553"/>
    </source>
</evidence>
<dbReference type="SUPFAM" id="SSF47384">
    <property type="entry name" value="Homodimeric domain of signal transducing histidine kinase"/>
    <property type="match status" value="1"/>
</dbReference>
<protein>
    <recommendedName>
        <fullName evidence="2">histidine kinase</fullName>
        <ecNumber evidence="2">2.7.13.3</ecNumber>
    </recommendedName>
</protein>
<dbReference type="InterPro" id="IPR003661">
    <property type="entry name" value="HisK_dim/P_dom"/>
</dbReference>
<feature type="compositionally biased region" description="Polar residues" evidence="7">
    <location>
        <begin position="93"/>
        <end position="104"/>
    </location>
</feature>
<evidence type="ECO:0000313" key="10">
    <source>
        <dbReference type="EMBL" id="GMK57489.1"/>
    </source>
</evidence>
<dbReference type="SUPFAM" id="SSF55781">
    <property type="entry name" value="GAF domain-like"/>
    <property type="match status" value="1"/>
</dbReference>
<feature type="domain" description="Response regulatory" evidence="9">
    <location>
        <begin position="1314"/>
        <end position="1455"/>
    </location>
</feature>
<reference evidence="10" key="2">
    <citation type="submission" date="2023-06" db="EMBL/GenBank/DDBJ databases">
        <authorList>
            <person name="Kobayashi Y."/>
            <person name="Kayamori A."/>
            <person name="Aoki K."/>
            <person name="Shiwa Y."/>
            <person name="Fujita N."/>
            <person name="Sugita T."/>
            <person name="Iwasaki W."/>
            <person name="Tanaka N."/>
            <person name="Takashima M."/>
        </authorList>
    </citation>
    <scope>NUCLEOTIDE SEQUENCE</scope>
    <source>
        <strain evidence="10">HIS016</strain>
    </source>
</reference>
<comment type="caution">
    <text evidence="10">The sequence shown here is derived from an EMBL/GenBank/DDBJ whole genome shotgun (WGS) entry which is preliminary data.</text>
</comment>
<sequence>MSPSTTSTPHRLSIGSIGRSHTSGSLPTSSKDHVAVGRILRHERPPSTDAEWKEALRYYAVDRRSADNESREGDVAAQPSQLLIHNESEDTYDFTSPSDNSSGGETFMRSKQRLPFDMSRDFHILGATTADGSRTTPPISTAESDSSQHPECVLFPSLEALSFTTLQSHAPINAFGRTFKGVDAAKLPRTCLPDEDQGHLCMISERHRLRTCYERDGWLPSPNPSQAMREKRSRVLRRLGLNDPNELGERFQVLSKYCELAQLVLGADSASVSILRGGNEDVYLPNRNFRCWSFLGDQSFAGHAVLHPEGRCFVVADLENDWRFAKNPCRLGGRGRKFFAAAPLRYYRPGGEFVDFGMLSIGGEAARETFDVREQSILLRLANMLVYQLATLQSEIVAKKSGAMYEASINFLRRSLVPEHLKLKPGGAESTKSTEAARAQKLRKSSVSRLKKSRYSRLPRSGGARSLLLDARSRLPSEVTRSVNASQASSTPVAPSPSHTPRTPASNRSEASADVPQLPQRAVKTAPRDSRRAKRRDLRAETAMFNDAAETLRGILHADAVCMIDLHEYQLYIRKGGTTPEDQTTQTKESIVADFLQGKEWPSNVEPVVKYVPRTDNPSVEIMGQNAAPGFEVDVNKPNATETMAKFAKAYLATSHFWWDREDPNDELAQEIMAFMPSKCQTVLSTVFLTFDGMLRYAVFVLWERSPRSFDDSSRLALPFVWIIGAALTSGLAISRVRSVEESQITYSNLQAHELRTPLHQILTITHLLRSSMSDLAEAGNVTQVQSTAHGCMTTLEQVRDLLPLLDAIDTSGKTLHGIVDNILTFLDLTGKDKLWESSRVKHPALFGHSSSAPQTLREMLEELVQEAYEEERRSRAGNGEPQSHIETVLEIVSKDLGDLVTEDRGGALRRALGRLIANAYRYIDGPGCVEIYVDDIEGYLPPEGYEDLSNTRRVSIHIVDNGRGMSLDFVDNKLGEPWAKEDLFATGSGLSVHLAYRIIDLMGGEMEISSAPGDGCSISIQVPLPIASPRPALPDIITAVDGAPRKLAIVGFDRPGRDLRCGLDRLGASLERQYTSLGCDVVPVADADLVIMDGGFESDDMAPSVLAAISASEVVVFEAEDDKPALVSLPPEVRLRRLRKPATPSALRLTLARTPTRVCTESNSNDAASGRSRPLRLHFDSDSISRSEKSSQPDKEEKVGNKSSVSKASKGLSAIFGWKSRGMCVEEAVASLCLGDYFSSRGRPRLPSGASTGSSGSFPATSSEDAATDPLGSPGAASVLSSPWLGTESTPLTTPSDDAPAIAPPAPTPHPMTVLVVEDNMVNRKILVRILKTSNLDLDIRESGDGADALEQFKELAVERPLIVLLDINMPKMDGFTAASEMRLTEKRLCGSAAAAAANGGRSPTPAVRSKIFAITALAGEDEKRRGLVECGMDRWLTKPCPKLTLQKVVEEACDEFLQLGL</sequence>
<dbReference type="Gene3D" id="1.10.287.130">
    <property type="match status" value="1"/>
</dbReference>
<evidence type="ECO:0000259" key="9">
    <source>
        <dbReference type="PROSITE" id="PS50110"/>
    </source>
</evidence>
<evidence type="ECO:0000259" key="8">
    <source>
        <dbReference type="PROSITE" id="PS50109"/>
    </source>
</evidence>
<organism evidence="10 11">
    <name type="scientific">Cutaneotrichosporon spelunceum</name>
    <dbReference type="NCBI Taxonomy" id="1672016"/>
    <lineage>
        <taxon>Eukaryota</taxon>
        <taxon>Fungi</taxon>
        <taxon>Dikarya</taxon>
        <taxon>Basidiomycota</taxon>
        <taxon>Agaricomycotina</taxon>
        <taxon>Tremellomycetes</taxon>
        <taxon>Trichosporonales</taxon>
        <taxon>Trichosporonaceae</taxon>
        <taxon>Cutaneotrichosporon</taxon>
    </lineage>
</organism>
<dbReference type="PROSITE" id="PS50109">
    <property type="entry name" value="HIS_KIN"/>
    <property type="match status" value="1"/>
</dbReference>
<dbReference type="GO" id="GO:0000155">
    <property type="term" value="F:phosphorelay sensor kinase activity"/>
    <property type="evidence" value="ECO:0007669"/>
    <property type="project" value="InterPro"/>
</dbReference>
<dbReference type="PROSITE" id="PS50110">
    <property type="entry name" value="RESPONSE_REGULATORY"/>
    <property type="match status" value="1"/>
</dbReference>
<evidence type="ECO:0000256" key="4">
    <source>
        <dbReference type="ARBA" id="ARBA00022679"/>
    </source>
</evidence>
<dbReference type="PANTHER" id="PTHR43047:SF72">
    <property type="entry name" value="OSMOSENSING HISTIDINE PROTEIN KINASE SLN1"/>
    <property type="match status" value="1"/>
</dbReference>
<dbReference type="InterPro" id="IPR036890">
    <property type="entry name" value="HATPase_C_sf"/>
</dbReference>
<feature type="compositionally biased region" description="Basic and acidic residues" evidence="7">
    <location>
        <begin position="1178"/>
        <end position="1201"/>
    </location>
</feature>
<evidence type="ECO:0000313" key="11">
    <source>
        <dbReference type="Proteomes" id="UP001222932"/>
    </source>
</evidence>
<dbReference type="SUPFAM" id="SSF55874">
    <property type="entry name" value="ATPase domain of HSP90 chaperone/DNA topoisomerase II/histidine kinase"/>
    <property type="match status" value="1"/>
</dbReference>
<keyword evidence="4" id="KW-0808">Transferase</keyword>
<feature type="compositionally biased region" description="Polar residues" evidence="7">
    <location>
        <begin position="1250"/>
        <end position="1266"/>
    </location>
</feature>
<feature type="modified residue" description="4-aspartylphosphate" evidence="6">
    <location>
        <position position="1368"/>
    </location>
</feature>
<feature type="compositionally biased region" description="Basic and acidic residues" evidence="7">
    <location>
        <begin position="64"/>
        <end position="74"/>
    </location>
</feature>
<feature type="compositionally biased region" description="Polar residues" evidence="7">
    <location>
        <begin position="1"/>
        <end position="10"/>
    </location>
</feature>
<evidence type="ECO:0000256" key="7">
    <source>
        <dbReference type="SAM" id="MobiDB-lite"/>
    </source>
</evidence>
<dbReference type="InterPro" id="IPR004358">
    <property type="entry name" value="Sig_transdc_His_kin-like_C"/>
</dbReference>
<evidence type="ECO:0000256" key="1">
    <source>
        <dbReference type="ARBA" id="ARBA00000085"/>
    </source>
</evidence>
<feature type="compositionally biased region" description="Polar residues" evidence="7">
    <location>
        <begin position="130"/>
        <end position="148"/>
    </location>
</feature>
<feature type="region of interest" description="Disordered" evidence="7">
    <location>
        <begin position="64"/>
        <end position="106"/>
    </location>
</feature>
<dbReference type="GO" id="GO:0005886">
    <property type="term" value="C:plasma membrane"/>
    <property type="evidence" value="ECO:0007669"/>
    <property type="project" value="TreeGrafter"/>
</dbReference>
<feature type="compositionally biased region" description="Polar residues" evidence="7">
    <location>
        <begin position="1159"/>
        <end position="1168"/>
    </location>
</feature>
<gene>
    <name evidence="10" type="ORF">CspeluHIS016_0403230</name>
</gene>
<keyword evidence="5" id="KW-0418">Kinase</keyword>
<feature type="region of interest" description="Disordered" evidence="7">
    <location>
        <begin position="478"/>
        <end position="538"/>
    </location>
</feature>